<organism evidence="2 3">
    <name type="scientific">Sphaerosporella brunnea</name>
    <dbReference type="NCBI Taxonomy" id="1250544"/>
    <lineage>
        <taxon>Eukaryota</taxon>
        <taxon>Fungi</taxon>
        <taxon>Dikarya</taxon>
        <taxon>Ascomycota</taxon>
        <taxon>Pezizomycotina</taxon>
        <taxon>Pezizomycetes</taxon>
        <taxon>Pezizales</taxon>
        <taxon>Pyronemataceae</taxon>
        <taxon>Sphaerosporella</taxon>
    </lineage>
</organism>
<keyword evidence="1" id="KW-0175">Coiled coil</keyword>
<dbReference type="Gene3D" id="1.20.5.340">
    <property type="match status" value="1"/>
</dbReference>
<feature type="coiled-coil region" evidence="1">
    <location>
        <begin position="130"/>
        <end position="178"/>
    </location>
</feature>
<evidence type="ECO:0000256" key="1">
    <source>
        <dbReference type="SAM" id="Coils"/>
    </source>
</evidence>
<comment type="caution">
    <text evidence="2">The sequence shown here is derived from an EMBL/GenBank/DDBJ whole genome shotgun (WGS) entry which is preliminary data.</text>
</comment>
<evidence type="ECO:0000313" key="2">
    <source>
        <dbReference type="EMBL" id="KAA8895235.1"/>
    </source>
</evidence>
<proteinExistence type="predicted"/>
<name>A0A5J5EHQ0_9PEZI</name>
<keyword evidence="3" id="KW-1185">Reference proteome</keyword>
<protein>
    <submittedName>
        <fullName evidence="2">Uncharacterized protein</fullName>
    </submittedName>
</protein>
<dbReference type="AlphaFoldDB" id="A0A5J5EHQ0"/>
<gene>
    <name evidence="2" type="ORF">FN846DRAFT_997406</name>
</gene>
<reference evidence="2 3" key="1">
    <citation type="submission" date="2019-09" db="EMBL/GenBank/DDBJ databases">
        <title>Draft genome of the ectomycorrhizal ascomycete Sphaerosporella brunnea.</title>
        <authorList>
            <consortium name="DOE Joint Genome Institute"/>
            <person name="Benucci G.M."/>
            <person name="Marozzi G."/>
            <person name="Antonielli L."/>
            <person name="Sanchez S."/>
            <person name="Marco P."/>
            <person name="Wang X."/>
            <person name="Falini L.B."/>
            <person name="Barry K."/>
            <person name="Haridas S."/>
            <person name="Lipzen A."/>
            <person name="Labutti K."/>
            <person name="Grigoriev I.V."/>
            <person name="Murat C."/>
            <person name="Martin F."/>
            <person name="Albertini E."/>
            <person name="Donnini D."/>
            <person name="Bonito G."/>
        </authorList>
    </citation>
    <scope>NUCLEOTIDE SEQUENCE [LARGE SCALE GENOMIC DNA]</scope>
    <source>
        <strain evidence="2 3">Sb_GMNB300</strain>
    </source>
</reference>
<dbReference type="Proteomes" id="UP000326924">
    <property type="component" value="Unassembled WGS sequence"/>
</dbReference>
<sequence>MPLQLSTIASRGVLRRRVVTAVAGVSKLHRSPTAAITLPACLSTAIPTSGVLNGQRNFSSSGPVAAKQSPWGIVNRQRKEIAALLANNKQLFEKLEVVIADNVKLTSEIGTMKCEIATLKMDNATLREDNTTLKAKLDTVLDDNKALRAENATLKAKIDTVLDDNKALRAENAQLRLDMAIVVDRVHHPICCAIAAKHWWKYFVLPAIEPDAVKLKDLQVGASTAYPSYTKPRHFQNQVTDWQSAAARAGMSLTDLQDRVRKLDHSRLHRNVVAHEVTVDDIRVAIKYARDPIEEEIMRWSFHDYWGVIPDAYDVLPDVAKLQLLKKRMRNMSDEQMEFLHLLLKPDTT</sequence>
<evidence type="ECO:0000313" key="3">
    <source>
        <dbReference type="Proteomes" id="UP000326924"/>
    </source>
</evidence>
<dbReference type="EMBL" id="VXIS01000279">
    <property type="protein sequence ID" value="KAA8895235.1"/>
    <property type="molecule type" value="Genomic_DNA"/>
</dbReference>
<accession>A0A5J5EHQ0</accession>
<dbReference type="OrthoDB" id="76453at2759"/>
<dbReference type="InParanoid" id="A0A5J5EHQ0"/>